<dbReference type="OrthoDB" id="2441830at2759"/>
<dbReference type="Proteomes" id="UP000439903">
    <property type="component" value="Unassembled WGS sequence"/>
</dbReference>
<dbReference type="AlphaFoldDB" id="A0A8H3X3E4"/>
<evidence type="ECO:0000313" key="1">
    <source>
        <dbReference type="EMBL" id="KAF0408606.1"/>
    </source>
</evidence>
<evidence type="ECO:0000313" key="2">
    <source>
        <dbReference type="Proteomes" id="UP000439903"/>
    </source>
</evidence>
<sequence>MESVFKSASEIDPVTQAINDLKKLSSNLKRLDTQPDLNINQIFDKRILAVLLSKLVVVIKKRDKSEFKADSLYNGICAINRYFIEKFKEIGPFNLYGDFEFAPFRDILHSRMRELEEIYNGTYQGADPLSDNEMEQIFGHHELDRDTPRIFLRVFYG</sequence>
<protein>
    <submittedName>
        <fullName evidence="1">Zinc finger mym-type protein 2-like</fullName>
    </submittedName>
</protein>
<dbReference type="EMBL" id="WTPW01001894">
    <property type="protein sequence ID" value="KAF0408606.1"/>
    <property type="molecule type" value="Genomic_DNA"/>
</dbReference>
<name>A0A8H3X3E4_GIGMA</name>
<reference evidence="1 2" key="1">
    <citation type="journal article" date="2019" name="Environ. Microbiol.">
        <title>At the nexus of three kingdoms: the genome of the mycorrhizal fungus Gigaspora margarita provides insights into plant, endobacterial and fungal interactions.</title>
        <authorList>
            <person name="Venice F."/>
            <person name="Ghignone S."/>
            <person name="Salvioli di Fossalunga A."/>
            <person name="Amselem J."/>
            <person name="Novero M."/>
            <person name="Xianan X."/>
            <person name="Sedzielewska Toro K."/>
            <person name="Morin E."/>
            <person name="Lipzen A."/>
            <person name="Grigoriev I.V."/>
            <person name="Henrissat B."/>
            <person name="Martin F.M."/>
            <person name="Bonfante P."/>
        </authorList>
    </citation>
    <scope>NUCLEOTIDE SEQUENCE [LARGE SCALE GENOMIC DNA]</scope>
    <source>
        <strain evidence="1 2">BEG34</strain>
    </source>
</reference>
<accession>A0A8H3X3E4</accession>
<keyword evidence="2" id="KW-1185">Reference proteome</keyword>
<organism evidence="1 2">
    <name type="scientific">Gigaspora margarita</name>
    <dbReference type="NCBI Taxonomy" id="4874"/>
    <lineage>
        <taxon>Eukaryota</taxon>
        <taxon>Fungi</taxon>
        <taxon>Fungi incertae sedis</taxon>
        <taxon>Mucoromycota</taxon>
        <taxon>Glomeromycotina</taxon>
        <taxon>Glomeromycetes</taxon>
        <taxon>Diversisporales</taxon>
        <taxon>Gigasporaceae</taxon>
        <taxon>Gigaspora</taxon>
    </lineage>
</organism>
<comment type="caution">
    <text evidence="1">The sequence shown here is derived from an EMBL/GenBank/DDBJ whole genome shotgun (WGS) entry which is preliminary data.</text>
</comment>
<gene>
    <name evidence="1" type="ORF">F8M41_008481</name>
</gene>
<proteinExistence type="predicted"/>